<dbReference type="Proteomes" id="UP000314294">
    <property type="component" value="Unassembled WGS sequence"/>
</dbReference>
<name>A0A4Z2I9H1_9TELE</name>
<organism evidence="2 3">
    <name type="scientific">Liparis tanakae</name>
    <name type="common">Tanaka's snailfish</name>
    <dbReference type="NCBI Taxonomy" id="230148"/>
    <lineage>
        <taxon>Eukaryota</taxon>
        <taxon>Metazoa</taxon>
        <taxon>Chordata</taxon>
        <taxon>Craniata</taxon>
        <taxon>Vertebrata</taxon>
        <taxon>Euteleostomi</taxon>
        <taxon>Actinopterygii</taxon>
        <taxon>Neopterygii</taxon>
        <taxon>Teleostei</taxon>
        <taxon>Neoteleostei</taxon>
        <taxon>Acanthomorphata</taxon>
        <taxon>Eupercaria</taxon>
        <taxon>Perciformes</taxon>
        <taxon>Cottioidei</taxon>
        <taxon>Cottales</taxon>
        <taxon>Liparidae</taxon>
        <taxon>Liparis</taxon>
    </lineage>
</organism>
<keyword evidence="3" id="KW-1185">Reference proteome</keyword>
<evidence type="ECO:0000256" key="1">
    <source>
        <dbReference type="SAM" id="MobiDB-lite"/>
    </source>
</evidence>
<reference evidence="2 3" key="1">
    <citation type="submission" date="2019-03" db="EMBL/GenBank/DDBJ databases">
        <title>First draft genome of Liparis tanakae, snailfish: a comprehensive survey of snailfish specific genes.</title>
        <authorList>
            <person name="Kim W."/>
            <person name="Song I."/>
            <person name="Jeong J.-H."/>
            <person name="Kim D."/>
            <person name="Kim S."/>
            <person name="Ryu S."/>
            <person name="Song J.Y."/>
            <person name="Lee S.K."/>
        </authorList>
    </citation>
    <scope>NUCLEOTIDE SEQUENCE [LARGE SCALE GENOMIC DNA]</scope>
    <source>
        <tissue evidence="2">Muscle</tissue>
    </source>
</reference>
<accession>A0A4Z2I9H1</accession>
<evidence type="ECO:0000313" key="2">
    <source>
        <dbReference type="EMBL" id="TNN74391.1"/>
    </source>
</evidence>
<gene>
    <name evidence="2" type="ORF">EYF80_015350</name>
</gene>
<evidence type="ECO:0000313" key="3">
    <source>
        <dbReference type="Proteomes" id="UP000314294"/>
    </source>
</evidence>
<protein>
    <submittedName>
        <fullName evidence="2">Uncharacterized protein</fullName>
    </submittedName>
</protein>
<sequence length="68" mass="7744">MRAPRDPEGADRDPPPHTRRDEGGRKEGRMLEKEASFHFSVSPSMPYSPVTGTRAADWITADRLHFHK</sequence>
<comment type="caution">
    <text evidence="2">The sequence shown here is derived from an EMBL/GenBank/DDBJ whole genome shotgun (WGS) entry which is preliminary data.</text>
</comment>
<dbReference type="AlphaFoldDB" id="A0A4Z2I9H1"/>
<feature type="region of interest" description="Disordered" evidence="1">
    <location>
        <begin position="1"/>
        <end position="31"/>
    </location>
</feature>
<proteinExistence type="predicted"/>
<dbReference type="EMBL" id="SRLO01000114">
    <property type="protein sequence ID" value="TNN74391.1"/>
    <property type="molecule type" value="Genomic_DNA"/>
</dbReference>